<evidence type="ECO:0000259" key="4">
    <source>
        <dbReference type="PROSITE" id="PS50041"/>
    </source>
</evidence>
<dbReference type="CDD" id="cd00037">
    <property type="entry name" value="CLECT"/>
    <property type="match status" value="1"/>
</dbReference>
<protein>
    <submittedName>
        <fullName evidence="6">Perlucin-like</fullName>
    </submittedName>
</protein>
<dbReference type="InterPro" id="IPR016187">
    <property type="entry name" value="CTDL_fold"/>
</dbReference>
<sequence length="250" mass="28390">MGVKVVLILTLGAIVSGQQTVWPRTQDGPEVQVQNYPDKLKKDEAEARQVDQLREHLAQLQEKIDFLQTNGTKQDIFIAEMQEQVRNLTTKLSLLKQASSVTYPEPSERLTCPSGYEQFKNLCFNFSSDMKTYSEARSTCQAAGGHLAVPREEEIHAFVTSFLYTKYLSSSSSDPQIYFGLTDQKVKGIWMWDDGSKLSGWSNWYPGEPHDLSGTERCAEWRLAIFGDFWIDDECDLKNYYVCEVSATAP</sequence>
<dbReference type="SMART" id="SM00034">
    <property type="entry name" value="CLECT"/>
    <property type="match status" value="1"/>
</dbReference>
<reference evidence="6" key="1">
    <citation type="submission" date="2025-08" db="UniProtKB">
        <authorList>
            <consortium name="RefSeq"/>
        </authorList>
    </citation>
    <scope>IDENTIFICATION</scope>
    <source>
        <tissue evidence="6">Gonad</tissue>
    </source>
</reference>
<dbReference type="OrthoDB" id="2142683at2759"/>
<dbReference type="KEGG" id="bbel:109480147"/>
<dbReference type="PROSITE" id="PS50041">
    <property type="entry name" value="C_TYPE_LECTIN_2"/>
    <property type="match status" value="1"/>
</dbReference>
<organism evidence="5 6">
    <name type="scientific">Branchiostoma belcheri</name>
    <name type="common">Amphioxus</name>
    <dbReference type="NCBI Taxonomy" id="7741"/>
    <lineage>
        <taxon>Eukaryota</taxon>
        <taxon>Metazoa</taxon>
        <taxon>Chordata</taxon>
        <taxon>Cephalochordata</taxon>
        <taxon>Leptocardii</taxon>
        <taxon>Amphioxiformes</taxon>
        <taxon>Branchiostomatidae</taxon>
        <taxon>Branchiostoma</taxon>
    </lineage>
</organism>
<dbReference type="SUPFAM" id="SSF56436">
    <property type="entry name" value="C-type lectin-like"/>
    <property type="match status" value="1"/>
</dbReference>
<evidence type="ECO:0000256" key="1">
    <source>
        <dbReference type="ARBA" id="ARBA00023157"/>
    </source>
</evidence>
<keyword evidence="1" id="KW-1015">Disulfide bond</keyword>
<evidence type="ECO:0000256" key="3">
    <source>
        <dbReference type="SAM" id="SignalP"/>
    </source>
</evidence>
<dbReference type="PANTHER" id="PTHR22801:SF63">
    <property type="entry name" value="C-TYPE LECTIN DOMAIN-CONTAINING PROTEIN"/>
    <property type="match status" value="1"/>
</dbReference>
<evidence type="ECO:0000256" key="2">
    <source>
        <dbReference type="SAM" id="Coils"/>
    </source>
</evidence>
<evidence type="ECO:0000313" key="5">
    <source>
        <dbReference type="Proteomes" id="UP000515135"/>
    </source>
</evidence>
<feature type="signal peptide" evidence="3">
    <location>
        <begin position="1"/>
        <end position="17"/>
    </location>
</feature>
<name>A0A6P4ZUZ5_BRABE</name>
<proteinExistence type="predicted"/>
<feature type="chain" id="PRO_5028259375" evidence="3">
    <location>
        <begin position="18"/>
        <end position="250"/>
    </location>
</feature>
<dbReference type="GeneID" id="109480147"/>
<dbReference type="PRINTS" id="PR01504">
    <property type="entry name" value="PNCREATITSAP"/>
</dbReference>
<gene>
    <name evidence="6" type="primary">LOC109480147</name>
</gene>
<keyword evidence="2" id="KW-0175">Coiled coil</keyword>
<feature type="domain" description="C-type lectin" evidence="4">
    <location>
        <begin position="119"/>
        <end position="244"/>
    </location>
</feature>
<feature type="coiled-coil region" evidence="2">
    <location>
        <begin position="43"/>
        <end position="98"/>
    </location>
</feature>
<dbReference type="InterPro" id="IPR001304">
    <property type="entry name" value="C-type_lectin-like"/>
</dbReference>
<evidence type="ECO:0000313" key="6">
    <source>
        <dbReference type="RefSeq" id="XP_019637864.1"/>
    </source>
</evidence>
<dbReference type="RefSeq" id="XP_019637864.1">
    <property type="nucleotide sequence ID" value="XM_019782305.1"/>
</dbReference>
<dbReference type="InterPro" id="IPR018378">
    <property type="entry name" value="C-type_lectin_CS"/>
</dbReference>
<dbReference type="InterPro" id="IPR016186">
    <property type="entry name" value="C-type_lectin-like/link_sf"/>
</dbReference>
<accession>A0A6P4ZUZ5</accession>
<dbReference type="InterPro" id="IPR050801">
    <property type="entry name" value="Ca-Dep_Lectins_ImmuneDev"/>
</dbReference>
<dbReference type="PANTHER" id="PTHR22801">
    <property type="entry name" value="LITHOSTATHINE"/>
    <property type="match status" value="1"/>
</dbReference>
<keyword evidence="3" id="KW-0732">Signal</keyword>
<dbReference type="Pfam" id="PF00059">
    <property type="entry name" value="Lectin_C"/>
    <property type="match status" value="1"/>
</dbReference>
<dbReference type="Proteomes" id="UP000515135">
    <property type="component" value="Unplaced"/>
</dbReference>
<dbReference type="PROSITE" id="PS00615">
    <property type="entry name" value="C_TYPE_LECTIN_1"/>
    <property type="match status" value="1"/>
</dbReference>
<keyword evidence="5" id="KW-1185">Reference proteome</keyword>
<dbReference type="AlphaFoldDB" id="A0A6P4ZUZ5"/>
<dbReference type="Gene3D" id="3.10.100.10">
    <property type="entry name" value="Mannose-Binding Protein A, subunit A"/>
    <property type="match status" value="1"/>
</dbReference>